<dbReference type="AlphaFoldDB" id="A0A086ZU63"/>
<feature type="transmembrane region" description="Helical" evidence="1">
    <location>
        <begin position="219"/>
        <end position="238"/>
    </location>
</feature>
<evidence type="ECO:0000313" key="3">
    <source>
        <dbReference type="Proteomes" id="UP000029072"/>
    </source>
</evidence>
<accession>A0A086ZU63</accession>
<organism evidence="2 3">
    <name type="scientific">Bifidobacterium callitrichos DSM 23973</name>
    <dbReference type="NCBI Taxonomy" id="1437609"/>
    <lineage>
        <taxon>Bacteria</taxon>
        <taxon>Bacillati</taxon>
        <taxon>Actinomycetota</taxon>
        <taxon>Actinomycetes</taxon>
        <taxon>Bifidobacteriales</taxon>
        <taxon>Bifidobacteriaceae</taxon>
        <taxon>Bifidobacterium</taxon>
    </lineage>
</organism>
<feature type="transmembrane region" description="Helical" evidence="1">
    <location>
        <begin position="188"/>
        <end position="207"/>
    </location>
</feature>
<keyword evidence="1" id="KW-0472">Membrane</keyword>
<feature type="transmembrane region" description="Helical" evidence="1">
    <location>
        <begin position="59"/>
        <end position="79"/>
    </location>
</feature>
<gene>
    <name evidence="2" type="ORF">BCAL_2248</name>
</gene>
<dbReference type="EMBL" id="JGYS01000031">
    <property type="protein sequence ID" value="KFI50063.1"/>
    <property type="molecule type" value="Genomic_DNA"/>
</dbReference>
<feature type="transmembrane region" description="Helical" evidence="1">
    <location>
        <begin position="99"/>
        <end position="120"/>
    </location>
</feature>
<name>A0A086ZU63_9BIFI</name>
<proteinExistence type="predicted"/>
<dbReference type="STRING" id="1437609.BCAL_2248"/>
<evidence type="ECO:0000313" key="2">
    <source>
        <dbReference type="EMBL" id="KFI50063.1"/>
    </source>
</evidence>
<keyword evidence="1" id="KW-1133">Transmembrane helix</keyword>
<feature type="transmembrane region" description="Helical" evidence="1">
    <location>
        <begin position="250"/>
        <end position="268"/>
    </location>
</feature>
<comment type="caution">
    <text evidence="2">The sequence shown here is derived from an EMBL/GenBank/DDBJ whole genome shotgun (WGS) entry which is preliminary data.</text>
</comment>
<reference evidence="2 3" key="1">
    <citation type="submission" date="2014-03" db="EMBL/GenBank/DDBJ databases">
        <title>Genomics of Bifidobacteria.</title>
        <authorList>
            <person name="Ventura M."/>
            <person name="Milani C."/>
            <person name="Lugli G.A."/>
        </authorList>
    </citation>
    <scope>NUCLEOTIDE SEQUENCE [LARGE SCALE GENOMIC DNA]</scope>
    <source>
        <strain evidence="2 3">DSM 23973</strain>
    </source>
</reference>
<feature type="transmembrane region" description="Helical" evidence="1">
    <location>
        <begin position="141"/>
        <end position="168"/>
    </location>
</feature>
<protein>
    <submittedName>
        <fullName evidence="2">PE_PGRS family protein</fullName>
    </submittedName>
</protein>
<dbReference type="eggNOG" id="ENOG5030BS9">
    <property type="taxonomic scope" value="Bacteria"/>
</dbReference>
<sequence>MRAMATRANALRTDDADAAGPPMRRERAIAAVVEAGVPKHVTLWSTLAEARGSLRLRDLFFGAWDCVAVALVMTATVWMIPLLQLLTNAQRVLAHPGTIYAMVFLTAPFLYGATHLLVRFKEHESHTDELLRTMRWSFTRLCALRMLVMGAAAATLIVGYAAIVGAVYTQLGPVESGIDGVIVPTTRLSMVTLLGVAFSALFVFGIIQLAADAHIRWPGSMLVVPPLWVTLCVILLVWNDSLAPLLSNLPPMVALVTAVATGAAYFTAMGRFAGSEPVSAQIA</sequence>
<keyword evidence="1" id="KW-0812">Transmembrane</keyword>
<dbReference type="Proteomes" id="UP000029072">
    <property type="component" value="Unassembled WGS sequence"/>
</dbReference>
<evidence type="ECO:0000256" key="1">
    <source>
        <dbReference type="SAM" id="Phobius"/>
    </source>
</evidence>